<dbReference type="OrthoDB" id="10255964at2759"/>
<accession>A0A212C8I2</accession>
<dbReference type="SUPFAM" id="SSF50044">
    <property type="entry name" value="SH3-domain"/>
    <property type="match status" value="1"/>
</dbReference>
<feature type="compositionally biased region" description="Basic and acidic residues" evidence="3">
    <location>
        <begin position="63"/>
        <end position="90"/>
    </location>
</feature>
<keyword evidence="6" id="KW-1185">Reference proteome</keyword>
<evidence type="ECO:0000256" key="3">
    <source>
        <dbReference type="SAM" id="MobiDB-lite"/>
    </source>
</evidence>
<feature type="compositionally biased region" description="Pro residues" evidence="3">
    <location>
        <begin position="185"/>
        <end position="195"/>
    </location>
</feature>
<dbReference type="SMART" id="SM00326">
    <property type="entry name" value="SH3"/>
    <property type="match status" value="1"/>
</dbReference>
<feature type="compositionally biased region" description="Polar residues" evidence="3">
    <location>
        <begin position="1"/>
        <end position="10"/>
    </location>
</feature>
<proteinExistence type="predicted"/>
<dbReference type="FunFam" id="2.30.30.40:FF:000031">
    <property type="entry name" value="SH3 and PX domain-containing protein 2A"/>
    <property type="match status" value="1"/>
</dbReference>
<dbReference type="EMBL" id="MKHE01000025">
    <property type="protein sequence ID" value="OWK02288.1"/>
    <property type="molecule type" value="Genomic_DNA"/>
</dbReference>
<dbReference type="InterPro" id="IPR001452">
    <property type="entry name" value="SH3_domain"/>
</dbReference>
<name>A0A212C8I2_CEREH</name>
<dbReference type="Pfam" id="PF07653">
    <property type="entry name" value="SH3_2"/>
    <property type="match status" value="1"/>
</dbReference>
<dbReference type="Proteomes" id="UP000242450">
    <property type="component" value="Chromosome 25"/>
</dbReference>
<organism evidence="5 6">
    <name type="scientific">Cervus elaphus hippelaphus</name>
    <name type="common">European red deer</name>
    <dbReference type="NCBI Taxonomy" id="46360"/>
    <lineage>
        <taxon>Eukaryota</taxon>
        <taxon>Metazoa</taxon>
        <taxon>Chordata</taxon>
        <taxon>Craniata</taxon>
        <taxon>Vertebrata</taxon>
        <taxon>Euteleostomi</taxon>
        <taxon>Mammalia</taxon>
        <taxon>Eutheria</taxon>
        <taxon>Laurasiatheria</taxon>
        <taxon>Artiodactyla</taxon>
        <taxon>Ruminantia</taxon>
        <taxon>Pecora</taxon>
        <taxon>Cervidae</taxon>
        <taxon>Cervinae</taxon>
        <taxon>Cervus</taxon>
    </lineage>
</organism>
<evidence type="ECO:0000256" key="2">
    <source>
        <dbReference type="PROSITE-ProRule" id="PRU00192"/>
    </source>
</evidence>
<evidence type="ECO:0000313" key="5">
    <source>
        <dbReference type="EMBL" id="OWK02288.1"/>
    </source>
</evidence>
<feature type="compositionally biased region" description="Basic and acidic residues" evidence="3">
    <location>
        <begin position="32"/>
        <end position="45"/>
    </location>
</feature>
<dbReference type="Gene3D" id="2.30.30.40">
    <property type="entry name" value="SH3 Domains"/>
    <property type="match status" value="1"/>
</dbReference>
<dbReference type="PROSITE" id="PS50002">
    <property type="entry name" value="SH3"/>
    <property type="match status" value="1"/>
</dbReference>
<dbReference type="CDD" id="cd12018">
    <property type="entry name" value="SH3_Tks4_4"/>
    <property type="match status" value="1"/>
</dbReference>
<keyword evidence="1 2" id="KW-0728">SH3 domain</keyword>
<feature type="compositionally biased region" description="Basic and acidic residues" evidence="3">
    <location>
        <begin position="216"/>
        <end position="227"/>
    </location>
</feature>
<feature type="compositionally biased region" description="Gly residues" evidence="3">
    <location>
        <begin position="231"/>
        <end position="249"/>
    </location>
</feature>
<sequence length="481" mass="51846">MENSSGSEASGPSRPLPEAPHGTGDSGTPWAKDWKGGKEVLRKASSDTSSCAGYEEISDPDLEEKPSLPPRKESIIKSEGELQERQRMEQFRGSSPKPPGMILPMIPAKHAPPARDSRKPEPKPDKSKLFQLKKEMGLECGHKVLAKEVKKPNLRPISRSKADPPEEKPEAVPQNLFLKSKPQVRPKPAPSPRTEPPQGEDQVDICNLRSKLRPAKSQEKASVDGESSHQAGGGQDGAFGRGFPPGEGPGRPQERTSKQEGPSPKEAPCRAPPRPAKTTDPVPKSAPVPLQEASLQRPVVPPRRPPPPKKTSSSSRPLPEVRGPLPEVRGPLPDVRGPLPEVRGPLPEVRGPQRESSEGKAASAPGRALLVPPKAKPFLSNSSGGQDDMRGKGGPGPRMMGKSGENKEKVAAGPFPNTDGPKDLYVAVANFEGDQDTSSFQEGTVFEVREKNSSGWWFCQVQSGAPSWEGWIPSNYLRKKP</sequence>
<evidence type="ECO:0000313" key="6">
    <source>
        <dbReference type="Proteomes" id="UP000242450"/>
    </source>
</evidence>
<protein>
    <recommendedName>
        <fullName evidence="4">SH3 domain-containing protein</fullName>
    </recommendedName>
</protein>
<dbReference type="InterPro" id="IPR036028">
    <property type="entry name" value="SH3-like_dom_sf"/>
</dbReference>
<feature type="domain" description="SH3" evidence="4">
    <location>
        <begin position="420"/>
        <end position="481"/>
    </location>
</feature>
<evidence type="ECO:0000256" key="1">
    <source>
        <dbReference type="ARBA" id="ARBA00022443"/>
    </source>
</evidence>
<gene>
    <name evidence="5" type="ORF">Celaphus_00017885</name>
</gene>
<comment type="caution">
    <text evidence="5">The sequence shown here is derived from an EMBL/GenBank/DDBJ whole genome shotgun (WGS) entry which is preliminary data.</text>
</comment>
<feature type="compositionally biased region" description="Basic and acidic residues" evidence="3">
    <location>
        <begin position="160"/>
        <end position="170"/>
    </location>
</feature>
<dbReference type="AlphaFoldDB" id="A0A212C8I2"/>
<dbReference type="InterPro" id="IPR035480">
    <property type="entry name" value="SH3PXD2B_SH3_4"/>
</dbReference>
<reference evidence="5 6" key="1">
    <citation type="journal article" date="2018" name="Mol. Genet. Genomics">
        <title>The red deer Cervus elaphus genome CerEla1.0: sequencing, annotating, genes, and chromosomes.</title>
        <authorList>
            <person name="Bana N.A."/>
            <person name="Nyiri A."/>
            <person name="Nagy J."/>
            <person name="Frank K."/>
            <person name="Nagy T."/>
            <person name="Steger V."/>
            <person name="Schiller M."/>
            <person name="Lakatos P."/>
            <person name="Sugar L."/>
            <person name="Horn P."/>
            <person name="Barta E."/>
            <person name="Orosz L."/>
        </authorList>
    </citation>
    <scope>NUCLEOTIDE SEQUENCE [LARGE SCALE GENOMIC DNA]</scope>
    <source>
        <strain evidence="5">Hungarian</strain>
    </source>
</reference>
<evidence type="ECO:0000259" key="4">
    <source>
        <dbReference type="PROSITE" id="PS50002"/>
    </source>
</evidence>
<feature type="compositionally biased region" description="Basic and acidic residues" evidence="3">
    <location>
        <begin position="113"/>
        <end position="151"/>
    </location>
</feature>
<feature type="compositionally biased region" description="Pro residues" evidence="3">
    <location>
        <begin position="299"/>
        <end position="309"/>
    </location>
</feature>
<feature type="region of interest" description="Disordered" evidence="3">
    <location>
        <begin position="1"/>
        <end position="421"/>
    </location>
</feature>